<reference evidence="1" key="2">
    <citation type="submission" date="2016-06" db="EMBL/GenBank/DDBJ databases">
        <title>The genome of a short-lived fish provides insights into sex chromosome evolution and the genetic control of aging.</title>
        <authorList>
            <person name="Reichwald K."/>
            <person name="Felder M."/>
            <person name="Petzold A."/>
            <person name="Koch P."/>
            <person name="Groth M."/>
            <person name="Platzer M."/>
        </authorList>
    </citation>
    <scope>NUCLEOTIDE SEQUENCE</scope>
    <source>
        <tissue evidence="1">Brain</tissue>
    </source>
</reference>
<dbReference type="EMBL" id="HAEI01002176">
    <property type="protein sequence ID" value="SBR79262.1"/>
    <property type="molecule type" value="Transcribed_RNA"/>
</dbReference>
<protein>
    <submittedName>
        <fullName evidence="1">Uncharacterized protein</fullName>
    </submittedName>
</protein>
<proteinExistence type="predicted"/>
<dbReference type="AlphaFoldDB" id="A0A1A8PE15"/>
<gene>
    <name evidence="1" type="primary">Nfu_g_1_012148</name>
</gene>
<sequence length="116" mass="12354">SYLKRFEDRVVTLSISKTNNGFGPSLFVPISLNFKIGGAAVAVLVCSCPGTLPRSLVMVVVRCQGNQAAQSMAGGRRAATLRLGRPLDLCRCKAGGTDRWTSQVKGVKTLDAFPRA</sequence>
<reference evidence="1" key="1">
    <citation type="submission" date="2016-05" db="EMBL/GenBank/DDBJ databases">
        <authorList>
            <person name="Lavstsen T."/>
            <person name="Jespersen J.S."/>
        </authorList>
    </citation>
    <scope>NUCLEOTIDE SEQUENCE</scope>
    <source>
        <tissue evidence="1">Brain</tissue>
    </source>
</reference>
<feature type="non-terminal residue" evidence="1">
    <location>
        <position position="116"/>
    </location>
</feature>
<organism evidence="1">
    <name type="scientific">Nothobranchius rachovii</name>
    <name type="common">bluefin notho</name>
    <dbReference type="NCBI Taxonomy" id="451742"/>
    <lineage>
        <taxon>Eukaryota</taxon>
        <taxon>Metazoa</taxon>
        <taxon>Chordata</taxon>
        <taxon>Craniata</taxon>
        <taxon>Vertebrata</taxon>
        <taxon>Euteleostomi</taxon>
        <taxon>Actinopterygii</taxon>
        <taxon>Neopterygii</taxon>
        <taxon>Teleostei</taxon>
        <taxon>Neoteleostei</taxon>
        <taxon>Acanthomorphata</taxon>
        <taxon>Ovalentaria</taxon>
        <taxon>Atherinomorphae</taxon>
        <taxon>Cyprinodontiformes</taxon>
        <taxon>Nothobranchiidae</taxon>
        <taxon>Nothobranchius</taxon>
    </lineage>
</organism>
<feature type="non-terminal residue" evidence="1">
    <location>
        <position position="1"/>
    </location>
</feature>
<evidence type="ECO:0000313" key="1">
    <source>
        <dbReference type="EMBL" id="SBR79262.1"/>
    </source>
</evidence>
<accession>A0A1A8PE15</accession>
<name>A0A1A8PE15_9TELE</name>